<dbReference type="SUPFAM" id="SSF53328">
    <property type="entry name" value="Formyltransferase"/>
    <property type="match status" value="1"/>
</dbReference>
<dbReference type="PROSITE" id="PS00373">
    <property type="entry name" value="GART"/>
    <property type="match status" value="1"/>
</dbReference>
<dbReference type="AlphaFoldDB" id="A0A554LKM8"/>
<evidence type="ECO:0000313" key="2">
    <source>
        <dbReference type="EMBL" id="TSC93420.1"/>
    </source>
</evidence>
<protein>
    <submittedName>
        <fullName evidence="2">Methionyl-tRNA formyltransferase</fullName>
    </submittedName>
</protein>
<evidence type="ECO:0000313" key="3">
    <source>
        <dbReference type="Proteomes" id="UP000315689"/>
    </source>
</evidence>
<proteinExistence type="predicted"/>
<gene>
    <name evidence="2" type="ORF">CEN89_95</name>
</gene>
<feature type="domain" description="Formyl transferase N-terminal" evidence="1">
    <location>
        <begin position="30"/>
        <end position="128"/>
    </location>
</feature>
<dbReference type="GO" id="GO:0005829">
    <property type="term" value="C:cytosol"/>
    <property type="evidence" value="ECO:0007669"/>
    <property type="project" value="TreeGrafter"/>
</dbReference>
<dbReference type="SUPFAM" id="SSF50486">
    <property type="entry name" value="FMT C-terminal domain-like"/>
    <property type="match status" value="1"/>
</dbReference>
<name>A0A554LKM8_9BACT</name>
<sequence length="256" mass="29439">MKTKIKIGLLGQGEFFEIIKNGLSEKFIIDDEEPNLWIVANYGKKVSQNVLNQYPNRFLNAHPSLLPKLKGATPIQTAIMKNMKFTGFTIIVMDEKIDHGKMLAQEKIAIAKNDTCKTLTKKIARGATENLSIIIPLYLSGKIKAIQQNHHLETWTKKITDKDRIILPNELLKNPSQAYARTRALFPKPKAYLMLGDKRLIIHKAEMRQNKFCPLIVQLEGKKAIKWQEFLRIEFSIYNSQFTLNLQCFNVTNRNV</sequence>
<comment type="caution">
    <text evidence="2">The sequence shown here is derived from an EMBL/GenBank/DDBJ whole genome shotgun (WGS) entry which is preliminary data.</text>
</comment>
<keyword evidence="2" id="KW-0808">Transferase</keyword>
<reference evidence="2 3" key="1">
    <citation type="submission" date="2017-07" db="EMBL/GenBank/DDBJ databases">
        <title>Mechanisms for carbon and nitrogen cycling indicate functional differentiation within the Candidate Phyla Radiation.</title>
        <authorList>
            <person name="Danczak R.E."/>
            <person name="Johnston M.D."/>
            <person name="Kenah C."/>
            <person name="Slattery M."/>
            <person name="Wrighton K.C."/>
            <person name="Wilkins M.J."/>
        </authorList>
    </citation>
    <scope>NUCLEOTIDE SEQUENCE [LARGE SCALE GENOMIC DNA]</scope>
    <source>
        <strain evidence="2">Licking1014_7</strain>
    </source>
</reference>
<evidence type="ECO:0000259" key="1">
    <source>
        <dbReference type="Pfam" id="PF00551"/>
    </source>
</evidence>
<dbReference type="InterPro" id="IPR036477">
    <property type="entry name" value="Formyl_transf_N_sf"/>
</dbReference>
<dbReference type="PANTHER" id="PTHR11138">
    <property type="entry name" value="METHIONYL-TRNA FORMYLTRANSFERASE"/>
    <property type="match status" value="1"/>
</dbReference>
<dbReference type="GO" id="GO:0004479">
    <property type="term" value="F:methionyl-tRNA formyltransferase activity"/>
    <property type="evidence" value="ECO:0007669"/>
    <property type="project" value="TreeGrafter"/>
</dbReference>
<dbReference type="Pfam" id="PF00551">
    <property type="entry name" value="Formyl_trans_N"/>
    <property type="match status" value="1"/>
</dbReference>
<dbReference type="PANTHER" id="PTHR11138:SF5">
    <property type="entry name" value="METHIONYL-TRNA FORMYLTRANSFERASE, MITOCHONDRIAL"/>
    <property type="match status" value="1"/>
</dbReference>
<accession>A0A554LKM8</accession>
<dbReference type="InterPro" id="IPR011034">
    <property type="entry name" value="Formyl_transferase-like_C_sf"/>
</dbReference>
<dbReference type="EMBL" id="VMGK01000002">
    <property type="protein sequence ID" value="TSC93420.1"/>
    <property type="molecule type" value="Genomic_DNA"/>
</dbReference>
<dbReference type="InterPro" id="IPR001555">
    <property type="entry name" value="GART_AS"/>
</dbReference>
<dbReference type="Proteomes" id="UP000315689">
    <property type="component" value="Unassembled WGS sequence"/>
</dbReference>
<dbReference type="InterPro" id="IPR002376">
    <property type="entry name" value="Formyl_transf_N"/>
</dbReference>
<organism evidence="2 3">
    <name type="scientific">Candidatus Berkelbacteria bacterium Licking1014_7</name>
    <dbReference type="NCBI Taxonomy" id="2017147"/>
    <lineage>
        <taxon>Bacteria</taxon>
        <taxon>Candidatus Berkelbacteria</taxon>
    </lineage>
</organism>
<dbReference type="Gene3D" id="3.40.50.12230">
    <property type="match status" value="1"/>
</dbReference>